<dbReference type="Pfam" id="PF00271">
    <property type="entry name" value="Helicase_C"/>
    <property type="match status" value="1"/>
</dbReference>
<feature type="domain" description="Helicase ATP-binding" evidence="8">
    <location>
        <begin position="146"/>
        <end position="322"/>
    </location>
</feature>
<dbReference type="Gene3D" id="1.20.120.1080">
    <property type="match status" value="1"/>
</dbReference>
<dbReference type="InterPro" id="IPR007502">
    <property type="entry name" value="Helicase-assoc_dom"/>
</dbReference>
<evidence type="ECO:0000256" key="3">
    <source>
        <dbReference type="ARBA" id="ARBA00022801"/>
    </source>
</evidence>
<dbReference type="Pfam" id="PF00270">
    <property type="entry name" value="DEAD"/>
    <property type="match status" value="1"/>
</dbReference>
<feature type="domain" description="Helicase C-terminal" evidence="9">
    <location>
        <begin position="347"/>
        <end position="522"/>
    </location>
</feature>
<keyword evidence="3 10" id="KW-0378">Hydrolase</keyword>
<dbReference type="InterPro" id="IPR002464">
    <property type="entry name" value="DNA/RNA_helicase_DEAH_CS"/>
</dbReference>
<dbReference type="PANTHER" id="PTHR18934">
    <property type="entry name" value="ATP-DEPENDENT RNA HELICASE"/>
    <property type="match status" value="1"/>
</dbReference>
<reference evidence="10 11" key="1">
    <citation type="journal article" date="2012" name="Science">
        <title>The Paleozoic origin of enzymatic lignin decomposition reconstructed from 31 fungal genomes.</title>
        <authorList>
            <person name="Floudas D."/>
            <person name="Binder M."/>
            <person name="Riley R."/>
            <person name="Barry K."/>
            <person name="Blanchette R.A."/>
            <person name="Henrissat B."/>
            <person name="Martinez A.T."/>
            <person name="Otillar R."/>
            <person name="Spatafora J.W."/>
            <person name="Yadav J.S."/>
            <person name="Aerts A."/>
            <person name="Benoit I."/>
            <person name="Boyd A."/>
            <person name="Carlson A."/>
            <person name="Copeland A."/>
            <person name="Coutinho P.M."/>
            <person name="de Vries R.P."/>
            <person name="Ferreira P."/>
            <person name="Findley K."/>
            <person name="Foster B."/>
            <person name="Gaskell J."/>
            <person name="Glotzer D."/>
            <person name="Gorecki P."/>
            <person name="Heitman J."/>
            <person name="Hesse C."/>
            <person name="Hori C."/>
            <person name="Igarashi K."/>
            <person name="Jurgens J.A."/>
            <person name="Kallen N."/>
            <person name="Kersten P."/>
            <person name="Kohler A."/>
            <person name="Kuees U."/>
            <person name="Kumar T.K.A."/>
            <person name="Kuo A."/>
            <person name="LaButti K."/>
            <person name="Larrondo L.F."/>
            <person name="Lindquist E."/>
            <person name="Ling A."/>
            <person name="Lombard V."/>
            <person name="Lucas S."/>
            <person name="Lundell T."/>
            <person name="Martin R."/>
            <person name="McLaughlin D.J."/>
            <person name="Morgenstern I."/>
            <person name="Morin E."/>
            <person name="Murat C."/>
            <person name="Nagy L.G."/>
            <person name="Nolan M."/>
            <person name="Ohm R.A."/>
            <person name="Patyshakuliyeva A."/>
            <person name="Rokas A."/>
            <person name="Ruiz-Duenas F.J."/>
            <person name="Sabat G."/>
            <person name="Salamov A."/>
            <person name="Samejima M."/>
            <person name="Schmutz J."/>
            <person name="Slot J.C."/>
            <person name="St John F."/>
            <person name="Stenlid J."/>
            <person name="Sun H."/>
            <person name="Sun S."/>
            <person name="Syed K."/>
            <person name="Tsang A."/>
            <person name="Wiebenga A."/>
            <person name="Young D."/>
            <person name="Pisabarro A."/>
            <person name="Eastwood D.C."/>
            <person name="Martin F."/>
            <person name="Cullen D."/>
            <person name="Grigoriev I.V."/>
            <person name="Hibbett D.S."/>
        </authorList>
    </citation>
    <scope>NUCLEOTIDE SEQUENCE [LARGE SCALE GENOMIC DNA]</scope>
    <source>
        <strain evidence="10 11">DJM-731 SS1</strain>
    </source>
</reference>
<dbReference type="GO" id="GO:0005524">
    <property type="term" value="F:ATP binding"/>
    <property type="evidence" value="ECO:0007669"/>
    <property type="project" value="UniProtKB-KW"/>
</dbReference>
<dbReference type="SUPFAM" id="SSF52540">
    <property type="entry name" value="P-loop containing nucleoside triphosphate hydrolases"/>
    <property type="match status" value="1"/>
</dbReference>
<keyword evidence="11" id="KW-1185">Reference proteome</keyword>
<feature type="compositionally biased region" description="Basic and acidic residues" evidence="7">
    <location>
        <begin position="117"/>
        <end position="126"/>
    </location>
</feature>
<dbReference type="Proteomes" id="UP000030653">
    <property type="component" value="Unassembled WGS sequence"/>
</dbReference>
<evidence type="ECO:0000256" key="2">
    <source>
        <dbReference type="ARBA" id="ARBA00022741"/>
    </source>
</evidence>
<dbReference type="Pfam" id="PF21010">
    <property type="entry name" value="HA2_C"/>
    <property type="match status" value="1"/>
</dbReference>
<name>M5GB36_DACPD</name>
<dbReference type="GO" id="GO:0003724">
    <property type="term" value="F:RNA helicase activity"/>
    <property type="evidence" value="ECO:0007669"/>
    <property type="project" value="UniProtKB-EC"/>
</dbReference>
<evidence type="ECO:0000259" key="9">
    <source>
        <dbReference type="PROSITE" id="PS51194"/>
    </source>
</evidence>
<comment type="catalytic activity">
    <reaction evidence="6">
        <text>ATP + H2O = ADP + phosphate + H(+)</text>
        <dbReference type="Rhea" id="RHEA:13065"/>
        <dbReference type="ChEBI" id="CHEBI:15377"/>
        <dbReference type="ChEBI" id="CHEBI:15378"/>
        <dbReference type="ChEBI" id="CHEBI:30616"/>
        <dbReference type="ChEBI" id="CHEBI:43474"/>
        <dbReference type="ChEBI" id="CHEBI:456216"/>
        <dbReference type="EC" id="3.6.4.13"/>
    </reaction>
</comment>
<dbReference type="GO" id="GO:0045943">
    <property type="term" value="P:positive regulation of transcription by RNA polymerase I"/>
    <property type="evidence" value="ECO:0007669"/>
    <property type="project" value="TreeGrafter"/>
</dbReference>
<dbReference type="FunFam" id="3.40.50.300:FF:000750">
    <property type="entry name" value="Putative ATP-dependent RNA helicase DHX33"/>
    <property type="match status" value="1"/>
</dbReference>
<accession>M5GB36</accession>
<dbReference type="Pfam" id="PF04408">
    <property type="entry name" value="WHD_HA2"/>
    <property type="match status" value="1"/>
</dbReference>
<evidence type="ECO:0000256" key="7">
    <source>
        <dbReference type="SAM" id="MobiDB-lite"/>
    </source>
</evidence>
<dbReference type="GO" id="GO:1990904">
    <property type="term" value="C:ribonucleoprotein complex"/>
    <property type="evidence" value="ECO:0007669"/>
    <property type="project" value="UniProtKB-ARBA"/>
</dbReference>
<feature type="non-terminal residue" evidence="10">
    <location>
        <position position="830"/>
    </location>
</feature>
<keyword evidence="5" id="KW-0067">ATP-binding</keyword>
<keyword evidence="4" id="KW-0347">Helicase</keyword>
<dbReference type="Pfam" id="PF07717">
    <property type="entry name" value="OB_NTP_bind"/>
    <property type="match status" value="1"/>
</dbReference>
<dbReference type="AlphaFoldDB" id="M5GB36"/>
<dbReference type="SMART" id="SM00847">
    <property type="entry name" value="HA2"/>
    <property type="match status" value="1"/>
</dbReference>
<evidence type="ECO:0000313" key="11">
    <source>
        <dbReference type="Proteomes" id="UP000030653"/>
    </source>
</evidence>
<dbReference type="PROSITE" id="PS51192">
    <property type="entry name" value="HELICASE_ATP_BIND_1"/>
    <property type="match status" value="1"/>
</dbReference>
<dbReference type="InterPro" id="IPR027417">
    <property type="entry name" value="P-loop_NTPase"/>
</dbReference>
<feature type="region of interest" description="Disordered" evidence="7">
    <location>
        <begin position="1"/>
        <end position="126"/>
    </location>
</feature>
<dbReference type="OMA" id="CHENFLH"/>
<dbReference type="InterPro" id="IPR001650">
    <property type="entry name" value="Helicase_C-like"/>
</dbReference>
<dbReference type="SMART" id="SM00487">
    <property type="entry name" value="DEXDc"/>
    <property type="match status" value="1"/>
</dbReference>
<evidence type="ECO:0000313" key="10">
    <source>
        <dbReference type="EMBL" id="EJU01168.1"/>
    </source>
</evidence>
<evidence type="ECO:0000256" key="1">
    <source>
        <dbReference type="ARBA" id="ARBA00012552"/>
    </source>
</evidence>
<dbReference type="CDD" id="cd18791">
    <property type="entry name" value="SF2_C_RHA"/>
    <property type="match status" value="1"/>
</dbReference>
<dbReference type="EMBL" id="JH795865">
    <property type="protein sequence ID" value="EJU01168.1"/>
    <property type="molecule type" value="Genomic_DNA"/>
</dbReference>
<dbReference type="GeneID" id="63691520"/>
<dbReference type="STRING" id="1858805.M5GB36"/>
<proteinExistence type="predicted"/>
<dbReference type="InterPro" id="IPR014001">
    <property type="entry name" value="Helicase_ATP-bd"/>
</dbReference>
<dbReference type="FunFam" id="3.40.50.300:FF:000145">
    <property type="entry name" value="probable ATP-dependent RNA helicase DHX40"/>
    <property type="match status" value="1"/>
</dbReference>
<dbReference type="InterPro" id="IPR048333">
    <property type="entry name" value="HA2_WH"/>
</dbReference>
<dbReference type="CDD" id="cd17978">
    <property type="entry name" value="DEXHc_DHX33"/>
    <property type="match status" value="1"/>
</dbReference>
<dbReference type="OrthoDB" id="10253254at2759"/>
<evidence type="ECO:0000256" key="5">
    <source>
        <dbReference type="ARBA" id="ARBA00022840"/>
    </source>
</evidence>
<dbReference type="RefSeq" id="XP_040628065.1">
    <property type="nucleotide sequence ID" value="XM_040776458.1"/>
</dbReference>
<dbReference type="SMART" id="SM00490">
    <property type="entry name" value="HELICc"/>
    <property type="match status" value="1"/>
</dbReference>
<feature type="compositionally biased region" description="Polar residues" evidence="7">
    <location>
        <begin position="32"/>
        <end position="77"/>
    </location>
</feature>
<dbReference type="InterPro" id="IPR011545">
    <property type="entry name" value="DEAD/DEAH_box_helicase_dom"/>
</dbReference>
<dbReference type="GO" id="GO:0003725">
    <property type="term" value="F:double-stranded RNA binding"/>
    <property type="evidence" value="ECO:0007669"/>
    <property type="project" value="TreeGrafter"/>
</dbReference>
<protein>
    <recommendedName>
        <fullName evidence="1">RNA helicase</fullName>
        <ecNumber evidence="1">3.6.4.13</ecNumber>
    </recommendedName>
</protein>
<dbReference type="GO" id="GO:0005730">
    <property type="term" value="C:nucleolus"/>
    <property type="evidence" value="ECO:0007669"/>
    <property type="project" value="UniProtKB-ARBA"/>
</dbReference>
<evidence type="ECO:0000256" key="6">
    <source>
        <dbReference type="ARBA" id="ARBA00047984"/>
    </source>
</evidence>
<gene>
    <name evidence="10" type="ORF">DACRYDRAFT_80647</name>
</gene>
<organism evidence="10 11">
    <name type="scientific">Dacryopinax primogenitus (strain DJM 731)</name>
    <name type="common">Brown rot fungus</name>
    <dbReference type="NCBI Taxonomy" id="1858805"/>
    <lineage>
        <taxon>Eukaryota</taxon>
        <taxon>Fungi</taxon>
        <taxon>Dikarya</taxon>
        <taxon>Basidiomycota</taxon>
        <taxon>Agaricomycotina</taxon>
        <taxon>Dacrymycetes</taxon>
        <taxon>Dacrymycetales</taxon>
        <taxon>Dacrymycetaceae</taxon>
        <taxon>Dacryopinax</taxon>
    </lineage>
</organism>
<evidence type="ECO:0000259" key="8">
    <source>
        <dbReference type="PROSITE" id="PS51192"/>
    </source>
</evidence>
<feature type="compositionally biased region" description="Polar residues" evidence="7">
    <location>
        <begin position="821"/>
        <end position="830"/>
    </location>
</feature>
<dbReference type="InterPro" id="IPR011709">
    <property type="entry name" value="DEAD-box_helicase_OB_fold"/>
</dbReference>
<dbReference type="PROSITE" id="PS51194">
    <property type="entry name" value="HELICASE_CTER"/>
    <property type="match status" value="1"/>
</dbReference>
<feature type="compositionally biased region" description="Basic and acidic residues" evidence="7">
    <location>
        <begin position="1"/>
        <end position="13"/>
    </location>
</feature>
<dbReference type="EC" id="3.6.4.13" evidence="1"/>
<feature type="region of interest" description="Disordered" evidence="7">
    <location>
        <begin position="802"/>
        <end position="830"/>
    </location>
</feature>
<dbReference type="PANTHER" id="PTHR18934:SF118">
    <property type="entry name" value="ATP-DEPENDENT RNA HELICASE DHX33"/>
    <property type="match status" value="1"/>
</dbReference>
<sequence>MPEHQPVAWDKHSTQKMTYTPKIITANGVINGPTTPLNRTPSRASGSETQGSRQNKSRSPNGSINNKTQHASPNLGQRRSRTAYMQSDEEDELSSQPNSQSPKKERKMNGAALPNGGKDELKRSKEEDIRSHRMQLPIYDGKGAIVNAVRENDTVVVLGETGSGKTTQLPQYLFDEGLAKDGMIAITQPRRVAAVTIAARVSVEQGTSLGEQVGYSVRFQERTSRFTKIKFCTDGMLVRELLLDPYLEKYSIVIIDEAHERTLRTDMLLGSLKRIQQERKAGERRSKDGKKLDQLKVVIMSATMDAERFSKFFGGCPILYVSGRQHPVAIMHAEEPVEDFIFGCKRVFLQILTNEPPGDILMFLPGQDDIESMMKTTRDMITQLPPNLAKVLSLPLYGALPPEQQRKIFDPAPEGFRKVVFATNIAETSITIPGIRYVVDTGLCKERSYHTGHGGSGLDELLIKPISKSSARQRAGRAGRLGAGTCFRLYTADTYEALPEAPIPEIQRCDLNAAILDLKVLGEDPLTFDYIDRPLDDAIRASLMTLYALQALNAQGHLTPLGRKMSSFPLEPSLSLVVISSKARACTSEILDIVSLLTCTAKLFVDTGDTREVAADARKKFRHRDGDHLTLLNVFRSYEDVVSANTSTGTNINADARTANVKTNGPSTYAGNRRAVRQWCFTHFLNEKALNEALTIRTQLRNNCEREGIDWKVSCGDDLEPVLKCLLDGLFRKSALKAADGTYRQIGMQQVLKIHPSSSLVDRKPAAIIFDELLVTTAVYARGVSVIHSSWLVDTPLFNSKKDEPVTHANGQKGAIRKNNHANGTNGNTI</sequence>
<dbReference type="PROSITE" id="PS00690">
    <property type="entry name" value="DEAH_ATP_HELICASE"/>
    <property type="match status" value="1"/>
</dbReference>
<dbReference type="GO" id="GO:0016787">
    <property type="term" value="F:hydrolase activity"/>
    <property type="evidence" value="ECO:0007669"/>
    <property type="project" value="UniProtKB-KW"/>
</dbReference>
<evidence type="ECO:0000256" key="4">
    <source>
        <dbReference type="ARBA" id="ARBA00022806"/>
    </source>
</evidence>
<dbReference type="HOGENOM" id="CLU_001832_5_11_1"/>
<keyword evidence="2" id="KW-0547">Nucleotide-binding</keyword>
<dbReference type="Gene3D" id="3.40.50.300">
    <property type="entry name" value="P-loop containing nucleotide triphosphate hydrolases"/>
    <property type="match status" value="2"/>
</dbReference>